<name>A0ABV9MF10_9BACL</name>
<feature type="compositionally biased region" description="Polar residues" evidence="1">
    <location>
        <begin position="158"/>
        <end position="171"/>
    </location>
</feature>
<feature type="region of interest" description="Disordered" evidence="1">
    <location>
        <begin position="105"/>
        <end position="171"/>
    </location>
</feature>
<dbReference type="EMBL" id="JBHSGL010000015">
    <property type="protein sequence ID" value="MFC4714205.1"/>
    <property type="molecule type" value="Genomic_DNA"/>
</dbReference>
<feature type="compositionally biased region" description="Basic and acidic residues" evidence="1">
    <location>
        <begin position="107"/>
        <end position="127"/>
    </location>
</feature>
<dbReference type="Proteomes" id="UP001595932">
    <property type="component" value="Unassembled WGS sequence"/>
</dbReference>
<accession>A0ABV9MF10</accession>
<organism evidence="3 4">
    <name type="scientific">Planococcus dechangensis</name>
    <dbReference type="NCBI Taxonomy" id="1176255"/>
    <lineage>
        <taxon>Bacteria</taxon>
        <taxon>Bacillati</taxon>
        <taxon>Bacillota</taxon>
        <taxon>Bacilli</taxon>
        <taxon>Bacillales</taxon>
        <taxon>Caryophanaceae</taxon>
        <taxon>Planococcus</taxon>
    </lineage>
</organism>
<dbReference type="RefSeq" id="WP_377279930.1">
    <property type="nucleotide sequence ID" value="NZ_JBHSGL010000015.1"/>
</dbReference>
<keyword evidence="2" id="KW-0732">Signal</keyword>
<comment type="caution">
    <text evidence="3">The sequence shown here is derived from an EMBL/GenBank/DDBJ whole genome shotgun (WGS) entry which is preliminary data.</text>
</comment>
<evidence type="ECO:0000256" key="1">
    <source>
        <dbReference type="SAM" id="MobiDB-lite"/>
    </source>
</evidence>
<reference evidence="4" key="1">
    <citation type="journal article" date="2019" name="Int. J. Syst. Evol. Microbiol.">
        <title>The Global Catalogue of Microorganisms (GCM) 10K type strain sequencing project: providing services to taxonomists for standard genome sequencing and annotation.</title>
        <authorList>
            <consortium name="The Broad Institute Genomics Platform"/>
            <consortium name="The Broad Institute Genome Sequencing Center for Infectious Disease"/>
            <person name="Wu L."/>
            <person name="Ma J."/>
        </authorList>
    </citation>
    <scope>NUCLEOTIDE SEQUENCE [LARGE SCALE GENOMIC DNA]</scope>
    <source>
        <strain evidence="4">CGMCC 1.12151</strain>
    </source>
</reference>
<dbReference type="Pfam" id="PF16127">
    <property type="entry name" value="DUF4839"/>
    <property type="match status" value="1"/>
</dbReference>
<proteinExistence type="predicted"/>
<feature type="compositionally biased region" description="Acidic residues" evidence="1">
    <location>
        <begin position="133"/>
        <end position="142"/>
    </location>
</feature>
<evidence type="ECO:0000313" key="3">
    <source>
        <dbReference type="EMBL" id="MFC4714205.1"/>
    </source>
</evidence>
<protein>
    <submittedName>
        <fullName evidence="3">DUF4839 domain-containing protein</fullName>
    </submittedName>
</protein>
<evidence type="ECO:0000256" key="2">
    <source>
        <dbReference type="SAM" id="SignalP"/>
    </source>
</evidence>
<gene>
    <name evidence="3" type="ORF">ACFO5U_15250</name>
</gene>
<dbReference type="PROSITE" id="PS51257">
    <property type="entry name" value="PROKAR_LIPOPROTEIN"/>
    <property type="match status" value="1"/>
</dbReference>
<dbReference type="InterPro" id="IPR032290">
    <property type="entry name" value="DUF4839"/>
</dbReference>
<evidence type="ECO:0000313" key="4">
    <source>
        <dbReference type="Proteomes" id="UP001595932"/>
    </source>
</evidence>
<keyword evidence="4" id="KW-1185">Reference proteome</keyword>
<sequence>MKKILMFLVLAVAIATITACTDEENPNVLKVGKSSDELGGENYETVISELEQTGFTNIETKVLDDLITGWLTEDGEIEKIEIDGDTDFSANDSFQKDSEIIVTYHTFPKEEKSDTESADNKSTESVEKSTNLESEEINEEEKSDTAGTSEESSETAKKITSNTAAKSSQTILTSENNEDLAALLSVNDTNDSSVSVFAKKYAGRTIEFDGYIAHMIPHDTYTTRYDILINTGDYGETTYDGPDFKFEDVNIFDLNLTGSEIPETIGMGQNLRITAVVEEYNENPGLFFLNPISTEIR</sequence>
<feature type="signal peptide" evidence="2">
    <location>
        <begin position="1"/>
        <end position="21"/>
    </location>
</feature>
<feature type="chain" id="PRO_5045692144" evidence="2">
    <location>
        <begin position="22"/>
        <end position="297"/>
    </location>
</feature>